<feature type="transmembrane region" description="Helical" evidence="5">
    <location>
        <begin position="45"/>
        <end position="70"/>
    </location>
</feature>
<comment type="subcellular location">
    <subcellularLocation>
        <location evidence="1">Membrane</location>
        <topology evidence="1">Multi-pass membrane protein</topology>
    </subcellularLocation>
</comment>
<keyword evidence="2 5" id="KW-0812">Transmembrane</keyword>
<protein>
    <recommendedName>
        <fullName evidence="6">Methylamine utilisation protein MauE domain-containing protein</fullName>
    </recommendedName>
</protein>
<feature type="domain" description="Methylamine utilisation protein MauE" evidence="6">
    <location>
        <begin position="1"/>
        <end position="132"/>
    </location>
</feature>
<accession>A0A3B0UEK1</accession>
<gene>
    <name evidence="7" type="ORF">MNBD_BACTEROID01-1234</name>
</gene>
<organism evidence="7">
    <name type="scientific">hydrothermal vent metagenome</name>
    <dbReference type="NCBI Taxonomy" id="652676"/>
    <lineage>
        <taxon>unclassified sequences</taxon>
        <taxon>metagenomes</taxon>
        <taxon>ecological metagenomes</taxon>
    </lineage>
</organism>
<keyword evidence="4 5" id="KW-0472">Membrane</keyword>
<keyword evidence="3 5" id="KW-1133">Transmembrane helix</keyword>
<evidence type="ECO:0000256" key="2">
    <source>
        <dbReference type="ARBA" id="ARBA00022692"/>
    </source>
</evidence>
<evidence type="ECO:0000313" key="7">
    <source>
        <dbReference type="EMBL" id="VAW25012.1"/>
    </source>
</evidence>
<feature type="transmembrane region" description="Helical" evidence="5">
    <location>
        <begin position="118"/>
        <end position="135"/>
    </location>
</feature>
<reference evidence="7" key="1">
    <citation type="submission" date="2018-06" db="EMBL/GenBank/DDBJ databases">
        <authorList>
            <person name="Zhirakovskaya E."/>
        </authorList>
    </citation>
    <scope>NUCLEOTIDE SEQUENCE</scope>
</reference>
<evidence type="ECO:0000256" key="5">
    <source>
        <dbReference type="SAM" id="Phobius"/>
    </source>
</evidence>
<evidence type="ECO:0000256" key="3">
    <source>
        <dbReference type="ARBA" id="ARBA00022989"/>
    </source>
</evidence>
<dbReference type="GO" id="GO:0016020">
    <property type="term" value="C:membrane"/>
    <property type="evidence" value="ECO:0007669"/>
    <property type="project" value="UniProtKB-SubCell"/>
</dbReference>
<evidence type="ECO:0000256" key="1">
    <source>
        <dbReference type="ARBA" id="ARBA00004141"/>
    </source>
</evidence>
<dbReference type="Pfam" id="PF07291">
    <property type="entry name" value="MauE"/>
    <property type="match status" value="1"/>
</dbReference>
<dbReference type="InterPro" id="IPR009908">
    <property type="entry name" value="Methylamine_util_MauE"/>
</dbReference>
<dbReference type="EMBL" id="UOEP01000232">
    <property type="protein sequence ID" value="VAW25012.1"/>
    <property type="molecule type" value="Genomic_DNA"/>
</dbReference>
<proteinExistence type="predicted"/>
<feature type="transmembrane region" description="Helical" evidence="5">
    <location>
        <begin position="147"/>
        <end position="167"/>
    </location>
</feature>
<feature type="transmembrane region" description="Helical" evidence="5">
    <location>
        <begin position="77"/>
        <end position="98"/>
    </location>
</feature>
<dbReference type="GO" id="GO:0030416">
    <property type="term" value="P:methylamine metabolic process"/>
    <property type="evidence" value="ECO:0007669"/>
    <property type="project" value="InterPro"/>
</dbReference>
<evidence type="ECO:0000259" key="6">
    <source>
        <dbReference type="Pfam" id="PF07291"/>
    </source>
</evidence>
<sequence length="376" mass="43085">MKVLKHVARIIVGIIFIFSGFVKGIDPLGSAYKFKDYFNAMGMEWMAWSAFSLGVLLAFAEFIIGVSLLFNLKARFFSWLALFFMVFFTGLTLWIAIANPVTDCGCFGDALVISNWETFYKNLVLIILTIIIFRERATFKPLLNPKLNLGMGLLITAIYIGSAYYSYNHLPVFDFRPYHVGVNIPESMSIPEDAPREVYENTFYYKNKGTGEVKEFTEKNYPWKDTANWVFERNESKLVQKGYEPPIHDFIMETRDGINVADFFLHEENYVFILVAYDLSKTNREAMDKVNELANWASENGMPFVGLTSSLFDESDKFIEETGAPFEFFNCDEITLKTIIRSNPGLLVIKDGVIKGKWHYNDIPTPEKFSAGFINN</sequence>
<feature type="transmembrane region" description="Helical" evidence="5">
    <location>
        <begin position="7"/>
        <end position="25"/>
    </location>
</feature>
<name>A0A3B0UEK1_9ZZZZ</name>
<dbReference type="AlphaFoldDB" id="A0A3B0UEK1"/>
<dbReference type="NCBIfam" id="NF045576">
    <property type="entry name" value="BT_3928_fam"/>
    <property type="match status" value="1"/>
</dbReference>
<evidence type="ECO:0000256" key="4">
    <source>
        <dbReference type="ARBA" id="ARBA00023136"/>
    </source>
</evidence>